<keyword evidence="1" id="KW-0175">Coiled coil</keyword>
<feature type="non-terminal residue" evidence="2">
    <location>
        <position position="443"/>
    </location>
</feature>
<feature type="coiled-coil region" evidence="1">
    <location>
        <begin position="178"/>
        <end position="205"/>
    </location>
</feature>
<dbReference type="Gene3D" id="1.25.40.180">
    <property type="match status" value="1"/>
</dbReference>
<dbReference type="Gene3D" id="1.20.5.1230">
    <property type="entry name" value="Apolipoprotein A-I"/>
    <property type="match status" value="1"/>
</dbReference>
<reference evidence="2" key="1">
    <citation type="submission" date="2015-11" db="EMBL/GenBank/DDBJ databases">
        <title>De novo transcriptome assembly of four potential Pierce s Disease insect vectors from Arizona vineyards.</title>
        <authorList>
            <person name="Tassone E.E."/>
        </authorList>
    </citation>
    <scope>NUCLEOTIDE SEQUENCE</scope>
</reference>
<evidence type="ECO:0000313" key="2">
    <source>
        <dbReference type="EMBL" id="JAS76502.1"/>
    </source>
</evidence>
<name>A0A1B6HP97_9HEMI</name>
<dbReference type="EMBL" id="GECU01031204">
    <property type="protein sequence ID" value="JAS76502.1"/>
    <property type="molecule type" value="Transcribed_RNA"/>
</dbReference>
<proteinExistence type="predicted"/>
<dbReference type="AlphaFoldDB" id="A0A1B6HP97"/>
<sequence length="443" mass="52226">MFHYNQNILHEALLYQFPDRKYVMRGGFDKSIAVTTDICQTYYDNIQCSNENFKNNVIRNVKDCNGHIADMLENIFEGLKNKSSKIKETLKKNVFQKVHDGNDFAIGFFEDLLDSMREKIFIVKCYVLQKVCCSSEFTIDAFENFIMSIKKKNMYMRSFFGFEDDLKTKLENDFEDLLESWKDCLEDMKDRVNLLKSKLNEKREIIIDEFDDVTDCFKTVKNKQMGRVECAKEEIIDSIDDLIEKCKSRMNYFEENIKTYLNDKKNSISDEFEDIFNDLRNNIIRNINFVQCIAVEKKDDIIDGVDDLVENTKWALKDRKSTLLLDAECAFDDAVGRVEVIVNEGRDEIKKEMCHLRHRILMIESLFREFISYSEHFMSELFGFSEQRMICFLCEGKHKAKVFYNEVVDSLVRGYEDKLLCDNLVLEINSSRYAYSVTMSEVN</sequence>
<protein>
    <submittedName>
        <fullName evidence="2">Uncharacterized protein</fullName>
    </submittedName>
</protein>
<accession>A0A1B6HP97</accession>
<evidence type="ECO:0000256" key="1">
    <source>
        <dbReference type="SAM" id="Coils"/>
    </source>
</evidence>
<gene>
    <name evidence="2" type="ORF">g.18995</name>
</gene>
<organism evidence="2">
    <name type="scientific">Homalodisca liturata</name>
    <dbReference type="NCBI Taxonomy" id="320908"/>
    <lineage>
        <taxon>Eukaryota</taxon>
        <taxon>Metazoa</taxon>
        <taxon>Ecdysozoa</taxon>
        <taxon>Arthropoda</taxon>
        <taxon>Hexapoda</taxon>
        <taxon>Insecta</taxon>
        <taxon>Pterygota</taxon>
        <taxon>Neoptera</taxon>
        <taxon>Paraneoptera</taxon>
        <taxon>Hemiptera</taxon>
        <taxon>Auchenorrhyncha</taxon>
        <taxon>Membracoidea</taxon>
        <taxon>Cicadellidae</taxon>
        <taxon>Cicadellinae</taxon>
        <taxon>Proconiini</taxon>
        <taxon>Homalodisca</taxon>
    </lineage>
</organism>